<evidence type="ECO:0000256" key="1">
    <source>
        <dbReference type="ARBA" id="ARBA00004141"/>
    </source>
</evidence>
<reference evidence="8 9" key="1">
    <citation type="submission" date="2019-02" db="EMBL/GenBank/DDBJ databases">
        <title>Isolation and identification of novel species under the genus Muribaculum.</title>
        <authorList>
            <person name="Miyake S."/>
            <person name="Ding Y."/>
            <person name="Low A."/>
            <person name="Soh M."/>
            <person name="Seedorf H."/>
        </authorList>
    </citation>
    <scope>NUCLEOTIDE SEQUENCE [LARGE SCALE GENOMIC DNA]</scope>
    <source>
        <strain evidence="8 9">TLL-A4</strain>
    </source>
</reference>
<feature type="transmembrane region" description="Helical" evidence="7">
    <location>
        <begin position="131"/>
        <end position="148"/>
    </location>
</feature>
<evidence type="ECO:0000256" key="5">
    <source>
        <dbReference type="ARBA" id="ARBA00023136"/>
    </source>
</evidence>
<dbReference type="Gene3D" id="1.10.3470.10">
    <property type="entry name" value="ABC transporter involved in vitamin B12 uptake, BtuC"/>
    <property type="match status" value="1"/>
</dbReference>
<keyword evidence="6" id="KW-0813">Transport</keyword>
<evidence type="ECO:0000313" key="8">
    <source>
        <dbReference type="EMBL" id="QCD36462.1"/>
    </source>
</evidence>
<dbReference type="OrthoDB" id="9798540at2"/>
<evidence type="ECO:0000256" key="2">
    <source>
        <dbReference type="ARBA" id="ARBA00008034"/>
    </source>
</evidence>
<dbReference type="GO" id="GO:0055085">
    <property type="term" value="P:transmembrane transport"/>
    <property type="evidence" value="ECO:0007669"/>
    <property type="project" value="InterPro"/>
</dbReference>
<proteinExistence type="inferred from homology"/>
<dbReference type="KEGG" id="mgod:E7746_11475"/>
<dbReference type="Proteomes" id="UP000297031">
    <property type="component" value="Chromosome"/>
</dbReference>
<name>A0A4P7VQB2_9BACT</name>
<keyword evidence="5 7" id="KW-0472">Membrane</keyword>
<evidence type="ECO:0000313" key="9">
    <source>
        <dbReference type="Proteomes" id="UP000297031"/>
    </source>
</evidence>
<protein>
    <submittedName>
        <fullName evidence="8">Metal ABC transporter permease</fullName>
    </submittedName>
</protein>
<dbReference type="GO" id="GO:0010043">
    <property type="term" value="P:response to zinc ion"/>
    <property type="evidence" value="ECO:0007669"/>
    <property type="project" value="TreeGrafter"/>
</dbReference>
<dbReference type="EMBL" id="CP039393">
    <property type="protein sequence ID" value="QCD36462.1"/>
    <property type="molecule type" value="Genomic_DNA"/>
</dbReference>
<evidence type="ECO:0000256" key="3">
    <source>
        <dbReference type="ARBA" id="ARBA00022692"/>
    </source>
</evidence>
<organism evidence="8 9">
    <name type="scientific">Muribaculum gordoncarteri</name>
    <dbReference type="NCBI Taxonomy" id="2530390"/>
    <lineage>
        <taxon>Bacteria</taxon>
        <taxon>Pseudomonadati</taxon>
        <taxon>Bacteroidota</taxon>
        <taxon>Bacteroidia</taxon>
        <taxon>Bacteroidales</taxon>
        <taxon>Muribaculaceae</taxon>
        <taxon>Muribaculum</taxon>
    </lineage>
</organism>
<dbReference type="PANTHER" id="PTHR30477">
    <property type="entry name" value="ABC-TRANSPORTER METAL-BINDING PROTEIN"/>
    <property type="match status" value="1"/>
</dbReference>
<gene>
    <name evidence="8" type="ORF">E7746_11475</name>
</gene>
<evidence type="ECO:0000256" key="7">
    <source>
        <dbReference type="SAM" id="Phobius"/>
    </source>
</evidence>
<feature type="transmembrane region" description="Helical" evidence="7">
    <location>
        <begin position="169"/>
        <end position="187"/>
    </location>
</feature>
<sequence>MDYLQYAFFRNAVIGILIISVAAAMIGTYIITRRMVSITGGITHACFGGLGLGYYLGISPVFMAAVFAVTSSMGVEWIASRYRIREDSAIAVIWSLGMALGILFVFLTPGYVPELNGFLFGNILTIGTSDLWAFAAYTVVLVTFFALFRRTIIACAFDSDFAQVSGLPVRFINYAMTVLVAVCIVLTIRLVGIMLLLSMVTVPVLIAETWSRRFISIMLAAIVISIVSSLGGLLVATIIDVPCSAIIVLLQVALYFVARIGKDISLKRPIR</sequence>
<dbReference type="SUPFAM" id="SSF81345">
    <property type="entry name" value="ABC transporter involved in vitamin B12 uptake, BtuC"/>
    <property type="match status" value="1"/>
</dbReference>
<evidence type="ECO:0000256" key="6">
    <source>
        <dbReference type="RuleBase" id="RU003943"/>
    </source>
</evidence>
<evidence type="ECO:0000256" key="4">
    <source>
        <dbReference type="ARBA" id="ARBA00022989"/>
    </source>
</evidence>
<dbReference type="RefSeq" id="WP_136410885.1">
    <property type="nucleotide sequence ID" value="NZ_CANQMU010000032.1"/>
</dbReference>
<dbReference type="Pfam" id="PF00950">
    <property type="entry name" value="ABC-3"/>
    <property type="match status" value="1"/>
</dbReference>
<feature type="transmembrane region" description="Helical" evidence="7">
    <location>
        <begin position="245"/>
        <end position="261"/>
    </location>
</feature>
<comment type="subcellular location">
    <subcellularLocation>
        <location evidence="6">Cell membrane</location>
        <topology evidence="6">Multi-pass membrane protein</topology>
    </subcellularLocation>
    <subcellularLocation>
        <location evidence="1">Membrane</location>
        <topology evidence="1">Multi-pass membrane protein</topology>
    </subcellularLocation>
</comment>
<feature type="transmembrane region" description="Helical" evidence="7">
    <location>
        <begin position="12"/>
        <end position="31"/>
    </location>
</feature>
<dbReference type="PANTHER" id="PTHR30477:SF18">
    <property type="entry name" value="METAL TRANSPORT SYSTEM MEMBRANE PROTEIN CT_417-RELATED"/>
    <property type="match status" value="1"/>
</dbReference>
<keyword evidence="4 7" id="KW-1133">Transmembrane helix</keyword>
<keyword evidence="3 6" id="KW-0812">Transmembrane</keyword>
<dbReference type="InterPro" id="IPR001626">
    <property type="entry name" value="ABC_TroCD"/>
</dbReference>
<accession>A0A4P7VQB2</accession>
<keyword evidence="9" id="KW-1185">Reference proteome</keyword>
<feature type="transmembrane region" description="Helical" evidence="7">
    <location>
        <begin position="193"/>
        <end position="210"/>
    </location>
</feature>
<dbReference type="GO" id="GO:0043190">
    <property type="term" value="C:ATP-binding cassette (ABC) transporter complex"/>
    <property type="evidence" value="ECO:0007669"/>
    <property type="project" value="InterPro"/>
</dbReference>
<dbReference type="InterPro" id="IPR037294">
    <property type="entry name" value="ABC_BtuC-like"/>
</dbReference>
<comment type="similarity">
    <text evidence="2 6">Belongs to the ABC-3 integral membrane protein family.</text>
</comment>
<feature type="transmembrane region" description="Helical" evidence="7">
    <location>
        <begin position="217"/>
        <end position="239"/>
    </location>
</feature>
<dbReference type="AlphaFoldDB" id="A0A4P7VQB2"/>
<feature type="transmembrane region" description="Helical" evidence="7">
    <location>
        <begin position="91"/>
        <end position="111"/>
    </location>
</feature>